<feature type="transmembrane region" description="Helical" evidence="5">
    <location>
        <begin position="68"/>
        <end position="89"/>
    </location>
</feature>
<feature type="transmembrane region" description="Helical" evidence="5">
    <location>
        <begin position="273"/>
        <end position="295"/>
    </location>
</feature>
<feature type="transmembrane region" description="Helical" evidence="5">
    <location>
        <begin position="240"/>
        <end position="261"/>
    </location>
</feature>
<sequence>MGEQDREQSLIQHGQQQQRDLAQNLEMRRWFILAVFSLFSFSNASGFVTFSPIIQQSQDFYNVSQQDILWLANCYYLTYTFLAIPTLYFFRWRLDFSLIIGVFLNALGGWLRYIGNDQYSFAIMGQIVLSIAQLFILPAPVFIAERWFGMSERVTATGIMYFGNVLGVSFGFLTSVYYVTDSSKLNTYLFYMAICLSLAAPLSIFVFKNQPTKPANQSSSNTNKIDVIQTVKMIFTNPKILLITVSLSLYLGISWTLISIIDILLSDYGNEQIALIGLCINVSGTISGTLTTYLLDKVMQKGQKPNYDLYLRLFATISLISIFIFSLMLQLGLQDNNKVIIYMICAFIGVGFQAFIPISAQSFLENLYPMHEVTCFTTFNIFANILGFIGNIVTSIDGIGTAGAWILVGMIIPLYIYLVFKYKTNCARFDYEINQNEKQKQIDQVSSYSAY</sequence>
<reference evidence="7" key="1">
    <citation type="journal article" date="2006" name="PLoS Biol.">
        <title>Macronuclear genome sequence of the ciliate Tetrahymena thermophila, a model eukaryote.</title>
        <authorList>
            <person name="Eisen J.A."/>
            <person name="Coyne R.S."/>
            <person name="Wu M."/>
            <person name="Wu D."/>
            <person name="Thiagarajan M."/>
            <person name="Wortman J.R."/>
            <person name="Badger J.H."/>
            <person name="Ren Q."/>
            <person name="Amedeo P."/>
            <person name="Jones K.M."/>
            <person name="Tallon L.J."/>
            <person name="Delcher A.L."/>
            <person name="Salzberg S.L."/>
            <person name="Silva J.C."/>
            <person name="Haas B.J."/>
            <person name="Majoros W.H."/>
            <person name="Farzad M."/>
            <person name="Carlton J.M."/>
            <person name="Smith R.K. Jr."/>
            <person name="Garg J."/>
            <person name="Pearlman R.E."/>
            <person name="Karrer K.M."/>
            <person name="Sun L."/>
            <person name="Manning G."/>
            <person name="Elde N.C."/>
            <person name="Turkewitz A.P."/>
            <person name="Asai D.J."/>
            <person name="Wilkes D.E."/>
            <person name="Wang Y."/>
            <person name="Cai H."/>
            <person name="Collins K."/>
            <person name="Stewart B.A."/>
            <person name="Lee S.R."/>
            <person name="Wilamowska K."/>
            <person name="Weinberg Z."/>
            <person name="Ruzzo W.L."/>
            <person name="Wloga D."/>
            <person name="Gaertig J."/>
            <person name="Frankel J."/>
            <person name="Tsao C.-C."/>
            <person name="Gorovsky M.A."/>
            <person name="Keeling P.J."/>
            <person name="Waller R.F."/>
            <person name="Patron N.J."/>
            <person name="Cherry J.M."/>
            <person name="Stover N.A."/>
            <person name="Krieger C.J."/>
            <person name="del Toro C."/>
            <person name="Ryder H.F."/>
            <person name="Williamson S.C."/>
            <person name="Barbeau R.A."/>
            <person name="Hamilton E.P."/>
            <person name="Orias E."/>
        </authorList>
    </citation>
    <scope>NUCLEOTIDE SEQUENCE [LARGE SCALE GENOMIC DNA]</scope>
    <source>
        <strain evidence="7">SB210</strain>
    </source>
</reference>
<evidence type="ECO:0000313" key="6">
    <source>
        <dbReference type="EMBL" id="EAS02357.1"/>
    </source>
</evidence>
<dbReference type="RefSeq" id="XP_001022602.1">
    <property type="nucleotide sequence ID" value="XM_001022602.3"/>
</dbReference>
<accession>Q240Q7</accession>
<dbReference type="PANTHER" id="PTHR10924">
    <property type="entry name" value="MAJOR FACILITATOR SUPERFAMILY PROTEIN-RELATED"/>
    <property type="match status" value="1"/>
</dbReference>
<feature type="transmembrane region" description="Helical" evidence="5">
    <location>
        <begin position="402"/>
        <end position="420"/>
    </location>
</feature>
<keyword evidence="2 5" id="KW-0812">Transmembrane</keyword>
<dbReference type="OrthoDB" id="422206at2759"/>
<dbReference type="GeneID" id="7831668"/>
<keyword evidence="7" id="KW-1185">Reference proteome</keyword>
<keyword evidence="4 5" id="KW-0472">Membrane</keyword>
<dbReference type="InterPro" id="IPR036259">
    <property type="entry name" value="MFS_trans_sf"/>
</dbReference>
<feature type="transmembrane region" description="Helical" evidence="5">
    <location>
        <begin position="121"/>
        <end position="144"/>
    </location>
</feature>
<evidence type="ECO:0000256" key="5">
    <source>
        <dbReference type="SAM" id="Phobius"/>
    </source>
</evidence>
<organism evidence="6 7">
    <name type="scientific">Tetrahymena thermophila (strain SB210)</name>
    <dbReference type="NCBI Taxonomy" id="312017"/>
    <lineage>
        <taxon>Eukaryota</taxon>
        <taxon>Sar</taxon>
        <taxon>Alveolata</taxon>
        <taxon>Ciliophora</taxon>
        <taxon>Intramacronucleata</taxon>
        <taxon>Oligohymenophorea</taxon>
        <taxon>Hymenostomatida</taxon>
        <taxon>Tetrahymenina</taxon>
        <taxon>Tetrahymenidae</taxon>
        <taxon>Tetrahymena</taxon>
    </lineage>
</organism>
<dbReference type="GO" id="GO:0022857">
    <property type="term" value="F:transmembrane transporter activity"/>
    <property type="evidence" value="ECO:0007669"/>
    <property type="project" value="InterPro"/>
</dbReference>
<dbReference type="InterPro" id="IPR011701">
    <property type="entry name" value="MFS"/>
</dbReference>
<keyword evidence="3 5" id="KW-1133">Transmembrane helix</keyword>
<proteinExistence type="predicted"/>
<feature type="transmembrane region" description="Helical" evidence="5">
    <location>
        <begin position="156"/>
        <end position="179"/>
    </location>
</feature>
<dbReference type="EMBL" id="GG662540">
    <property type="protein sequence ID" value="EAS02357.1"/>
    <property type="molecule type" value="Genomic_DNA"/>
</dbReference>
<comment type="subcellular location">
    <subcellularLocation>
        <location evidence="1">Membrane</location>
        <topology evidence="1">Multi-pass membrane protein</topology>
    </subcellularLocation>
</comment>
<dbReference type="KEGG" id="tet:TTHERM_00624750"/>
<feature type="transmembrane region" description="Helical" evidence="5">
    <location>
        <begin position="339"/>
        <end position="364"/>
    </location>
</feature>
<feature type="transmembrane region" description="Helical" evidence="5">
    <location>
        <begin position="307"/>
        <end position="333"/>
    </location>
</feature>
<dbReference type="Pfam" id="PF07690">
    <property type="entry name" value="MFS_1"/>
    <property type="match status" value="1"/>
</dbReference>
<dbReference type="HOGENOM" id="CLU_051105_0_0_1"/>
<evidence type="ECO:0000256" key="3">
    <source>
        <dbReference type="ARBA" id="ARBA00022989"/>
    </source>
</evidence>
<dbReference type="STRING" id="312017.Q240Q7"/>
<feature type="transmembrane region" description="Helical" evidence="5">
    <location>
        <begin position="96"/>
        <end position="115"/>
    </location>
</feature>
<dbReference type="OMA" id="VCFRESY"/>
<evidence type="ECO:0000256" key="4">
    <source>
        <dbReference type="ARBA" id="ARBA00023136"/>
    </source>
</evidence>
<evidence type="ECO:0000313" key="7">
    <source>
        <dbReference type="Proteomes" id="UP000009168"/>
    </source>
</evidence>
<dbReference type="GO" id="GO:0016020">
    <property type="term" value="C:membrane"/>
    <property type="evidence" value="ECO:0007669"/>
    <property type="project" value="UniProtKB-SubCell"/>
</dbReference>
<name>Q240Q7_TETTS</name>
<dbReference type="InParanoid" id="Q240Q7"/>
<evidence type="ECO:0000256" key="2">
    <source>
        <dbReference type="ARBA" id="ARBA00022692"/>
    </source>
</evidence>
<evidence type="ECO:0000256" key="1">
    <source>
        <dbReference type="ARBA" id="ARBA00004141"/>
    </source>
</evidence>
<gene>
    <name evidence="6" type="ORF">TTHERM_00624750</name>
</gene>
<feature type="transmembrane region" description="Helical" evidence="5">
    <location>
        <begin position="376"/>
        <end position="396"/>
    </location>
</feature>
<feature type="transmembrane region" description="Helical" evidence="5">
    <location>
        <begin position="185"/>
        <end position="207"/>
    </location>
</feature>
<dbReference type="AlphaFoldDB" id="Q240Q7"/>
<dbReference type="SUPFAM" id="SSF103473">
    <property type="entry name" value="MFS general substrate transporter"/>
    <property type="match status" value="1"/>
</dbReference>
<dbReference type="PANTHER" id="PTHR10924:SF6">
    <property type="entry name" value="SOLUTE CARRIER FAMILY 49 MEMBER A3"/>
    <property type="match status" value="1"/>
</dbReference>
<dbReference type="Gene3D" id="1.20.1250.20">
    <property type="entry name" value="MFS general substrate transporter like domains"/>
    <property type="match status" value="1"/>
</dbReference>
<dbReference type="InterPro" id="IPR049680">
    <property type="entry name" value="FLVCR1-2_SLC49-like"/>
</dbReference>
<protein>
    <submittedName>
        <fullName evidence="6">MFS transporter</fullName>
    </submittedName>
</protein>
<feature type="transmembrane region" description="Helical" evidence="5">
    <location>
        <begin position="30"/>
        <end position="48"/>
    </location>
</feature>
<dbReference type="eggNOG" id="KOG2563">
    <property type="taxonomic scope" value="Eukaryota"/>
</dbReference>
<dbReference type="Proteomes" id="UP000009168">
    <property type="component" value="Unassembled WGS sequence"/>
</dbReference>